<name>A0ABM0LZW0_SACKO</name>
<evidence type="ECO:0000313" key="8">
    <source>
        <dbReference type="RefSeq" id="XP_006813301.1"/>
    </source>
</evidence>
<comment type="subcellular location">
    <subcellularLocation>
        <location evidence="1">Nucleus</location>
    </subcellularLocation>
</comment>
<dbReference type="InterPro" id="IPR003195">
    <property type="entry name" value="TFIID_TAF13"/>
</dbReference>
<evidence type="ECO:0000256" key="2">
    <source>
        <dbReference type="ARBA" id="ARBA00023015"/>
    </source>
</evidence>
<comment type="similarity">
    <text evidence="5">Belongs to the SPT3 family.</text>
</comment>
<dbReference type="PANTHER" id="PTHR11380">
    <property type="entry name" value="TRANSCRIPTION INITIATION FACTOR TFIID/SUPT3-RELATED"/>
    <property type="match status" value="1"/>
</dbReference>
<dbReference type="PANTHER" id="PTHR11380:SF16">
    <property type="entry name" value="TRANSCRIPTION INITIATION PROTEIN SPT3 HOMOLOG"/>
    <property type="match status" value="1"/>
</dbReference>
<organism evidence="7 8">
    <name type="scientific">Saccoglossus kowalevskii</name>
    <name type="common">Acorn worm</name>
    <dbReference type="NCBI Taxonomy" id="10224"/>
    <lineage>
        <taxon>Eukaryota</taxon>
        <taxon>Metazoa</taxon>
        <taxon>Hemichordata</taxon>
        <taxon>Enteropneusta</taxon>
        <taxon>Harrimaniidae</taxon>
        <taxon>Saccoglossus</taxon>
    </lineage>
</organism>
<dbReference type="Proteomes" id="UP000694865">
    <property type="component" value="Unplaced"/>
</dbReference>
<evidence type="ECO:0000256" key="6">
    <source>
        <dbReference type="SAM" id="MobiDB-lite"/>
    </source>
</evidence>
<evidence type="ECO:0000256" key="1">
    <source>
        <dbReference type="ARBA" id="ARBA00004123"/>
    </source>
</evidence>
<dbReference type="RefSeq" id="XP_006813301.1">
    <property type="nucleotide sequence ID" value="XM_006813238.1"/>
</dbReference>
<gene>
    <name evidence="8" type="primary">LOC100377560</name>
</gene>
<feature type="compositionally biased region" description="Low complexity" evidence="6">
    <location>
        <begin position="313"/>
        <end position="387"/>
    </location>
</feature>
<protein>
    <submittedName>
        <fullName evidence="8">Transcription initiation protein SPT3 homolog</fullName>
    </submittedName>
</protein>
<dbReference type="Gene3D" id="1.10.20.10">
    <property type="entry name" value="Histone, subunit A"/>
    <property type="match status" value="1"/>
</dbReference>
<keyword evidence="2" id="KW-0805">Transcription regulation</keyword>
<accession>A0ABM0LZW0</accession>
<dbReference type="Pfam" id="PF02269">
    <property type="entry name" value="TFIID-18kDa"/>
    <property type="match status" value="1"/>
</dbReference>
<evidence type="ECO:0000256" key="3">
    <source>
        <dbReference type="ARBA" id="ARBA00023163"/>
    </source>
</evidence>
<sequence length="449" mass="50003">MTKPKAKSKKTEKAKEQMGVNNPQETKPLNTHASSPASSIQSTPAVAAKLTPKTWFTTDIQRMMFAMGDCRRPLHESALLIEDIVHQQMTSMLVKAAEVTAMRAARFISLEDFLFLIRKDRDKLKRLLRFLSIKDLKSKISKTGIVEDEETYSESAGDIKPIVSKRRKISYDFLNTIDQTGELLGLFEEEDTLDEIKQDRLERADKQSRTMDTTTYQEYTESRQINFHKKASKFKEWLDCSHLVDIKPNPLAMEVLSYFAYETVAQIVDLALLVKRDMESQVQDPFVQSRPPSCISNITIHIPSTSQSIKSIPTSQPVSPSNQSPPSTPTTPTTSVMSSPFLSASSTNLNASLNSNSSSGSQQHSLSGSQQHNLSNMSQQSTTAATKPKAKKRKKSGATSTLESGSVNAIQTTHIREALRRYYQSTGPMAVFSVSAFHNSCSNFLNLTC</sequence>
<keyword evidence="7" id="KW-1185">Reference proteome</keyword>
<feature type="region of interest" description="Disordered" evidence="6">
    <location>
        <begin position="1"/>
        <end position="45"/>
    </location>
</feature>
<dbReference type="SUPFAM" id="SSF47113">
    <property type="entry name" value="Histone-fold"/>
    <property type="match status" value="1"/>
</dbReference>
<feature type="compositionally biased region" description="Polar residues" evidence="6">
    <location>
        <begin position="19"/>
        <end position="44"/>
    </location>
</feature>
<keyword evidence="3" id="KW-0804">Transcription</keyword>
<proteinExistence type="inferred from homology"/>
<dbReference type="GeneID" id="100377560"/>
<reference evidence="8" key="1">
    <citation type="submission" date="2025-08" db="UniProtKB">
        <authorList>
            <consortium name="RefSeq"/>
        </authorList>
    </citation>
    <scope>IDENTIFICATION</scope>
    <source>
        <tissue evidence="8">Testes</tissue>
    </source>
</reference>
<evidence type="ECO:0000256" key="4">
    <source>
        <dbReference type="ARBA" id="ARBA00023242"/>
    </source>
</evidence>
<keyword evidence="4" id="KW-0539">Nucleus</keyword>
<dbReference type="CDD" id="cd07978">
    <property type="entry name" value="HFD_TAF13"/>
    <property type="match status" value="1"/>
</dbReference>
<feature type="region of interest" description="Disordered" evidence="6">
    <location>
        <begin position="308"/>
        <end position="405"/>
    </location>
</feature>
<evidence type="ECO:0000256" key="5">
    <source>
        <dbReference type="ARBA" id="ARBA00061274"/>
    </source>
</evidence>
<evidence type="ECO:0000313" key="7">
    <source>
        <dbReference type="Proteomes" id="UP000694865"/>
    </source>
</evidence>
<dbReference type="InterPro" id="IPR009072">
    <property type="entry name" value="Histone-fold"/>
</dbReference>